<dbReference type="Gene3D" id="3.40.50.1000">
    <property type="entry name" value="HAD superfamily/HAD-like"/>
    <property type="match status" value="1"/>
</dbReference>
<dbReference type="GO" id="GO:0012505">
    <property type="term" value="C:endomembrane system"/>
    <property type="evidence" value="ECO:0007669"/>
    <property type="project" value="UniProtKB-SubCell"/>
</dbReference>
<evidence type="ECO:0000259" key="7">
    <source>
        <dbReference type="PROSITE" id="PS51043"/>
    </source>
</evidence>
<dbReference type="PROSITE" id="PS51043">
    <property type="entry name" value="DDHD"/>
    <property type="match status" value="1"/>
</dbReference>
<feature type="region of interest" description="Disordered" evidence="6">
    <location>
        <begin position="267"/>
        <end position="361"/>
    </location>
</feature>
<dbReference type="Ensembl" id="ENSOSUT00000001308.1">
    <property type="protein sequence ID" value="ENSOSUP00000001282.1"/>
    <property type="gene ID" value="ENSOSUG00000000945.1"/>
</dbReference>
<dbReference type="GO" id="GO:0046872">
    <property type="term" value="F:metal ion binding"/>
    <property type="evidence" value="ECO:0007669"/>
    <property type="project" value="InterPro"/>
</dbReference>
<dbReference type="CDD" id="cd08889">
    <property type="entry name" value="SRPBCC_PITPNM1-2_like"/>
    <property type="match status" value="1"/>
</dbReference>
<dbReference type="GO" id="GO:0008525">
    <property type="term" value="F:phosphatidylcholine transporter activity"/>
    <property type="evidence" value="ECO:0007669"/>
    <property type="project" value="TreeGrafter"/>
</dbReference>
<feature type="compositionally biased region" description="Basic and acidic residues" evidence="6">
    <location>
        <begin position="639"/>
        <end position="653"/>
    </location>
</feature>
<dbReference type="GO" id="GO:0005737">
    <property type="term" value="C:cytoplasm"/>
    <property type="evidence" value="ECO:0007669"/>
    <property type="project" value="TreeGrafter"/>
</dbReference>
<sequence length="1287" mass="144252">MLIKEYRIPLPMSVEEYRIAQLYMIQKKSREETCGEGSGVEILENRPYMDGPGGNGQYTHKVYHIGMHIPSWFRSILPKAALRVEEESWNAYPYTRTRYTCPFVEKFSIDIETYYKTDPGEHVNVFNLSPTEKRQTILDPIDIVKDPIPPHEYKAEEDPKLYKSVKTKRGPLSEDWIQEYKNNPGKYPIMCAYKLCKVEFRYWGMQSKIERFIHDVGLRKVMVRAHRQAWCWQDEWYGLTIEDIRQLEKEAQLMLAQKMAQFCGENDTEQHGVKDAPGEKDVEANTVSPVDTEDAAGNSETASGRSLTKQWSTSSKSSRSSKRGASPSRHSISEWRMQSIARDSDDSSDDEFFDAHEDLSDNEEMFPKEITKWSSNDLMDKIETPECDDVQGDLYHETSAEYRVGSSVERLSIIEDESVQPLMQPSKIHVLLLVLHGGNILDSGSGDQSSKQGDVNTITTVFDTVMRVHYPAALGHIAIRLVPCPAICSEAFSLVSSLSPYSYDEGCLSNSQDHIPLAALPLLATSSPQYQEAVATVIVRANQAYSEFIRSQEGMSFNGQVCLVGDCVGGILGFDALCYSNQTVSESQNSSRRGSVVSVQDTDLLSPGITVNNSYCSSGSNLEASRHLSRSNIDIPRSNGEDPKKQLPRKRSDSSTYELDTIKQHQAFLSSLHSSVLRNDPGSRRSSSSTMLDGGNIGKFEFEITDFFLFGSPLGLVLALRKTVIPALDIFQLRPACQQVYNLFHPADPSASRLEPLLERKFYLLPPFNIPRYQRFPLGDGNSAVLADVVQSHGAVFMESASLSTPISAPQFRGFRRASEISIASQVSGMADSYTASNIANIAAKWWGTKRIDYALYCPDALTAFPTVALPHLFHASYWESTDVVSFLLRQVMRHENSSVLELDGKEVSVFTPSKPREKWLRKRTHVKLRNVTANHRINDTIANEDGPQTLTGRFMYGPLDMVTLTGEKVDIHIMTQPPSGEWVYFDTEISNSSGRISYVIPENRRLGIGVYPVKMVVRGDHTYADSYITVLPKGTEFVVFSIDGSFAASVSIMGSDPKVRAGAVDVVRHWQDLGYLIIYVTGRPDMQKQRVVAWLAQHNFPHGIVSFCDGLVHDPLRHKANFLKSLITDLHMRIHAAYGSTKDISVYSSISLPPTHIYIVGRPTKKLQSQCQFITEGYAAHLAQLEYNHRARPAKNTTRMALRKGSFGLPSQTEFLRKRNHLLRTISSQPSATSGSAGHRPERTQSQSDSDKERDRERSQRSMSIATGCWGRSAASRLESGLLGQK</sequence>
<evidence type="ECO:0000256" key="1">
    <source>
        <dbReference type="ARBA" id="ARBA00004184"/>
    </source>
</evidence>
<name>A0A8C8E5E1_9STRI</name>
<organism evidence="8 9">
    <name type="scientific">Otus sunia</name>
    <name type="common">Oriental scops-owl</name>
    <dbReference type="NCBI Taxonomy" id="257818"/>
    <lineage>
        <taxon>Eukaryota</taxon>
        <taxon>Metazoa</taxon>
        <taxon>Chordata</taxon>
        <taxon>Craniata</taxon>
        <taxon>Vertebrata</taxon>
        <taxon>Euteleostomi</taxon>
        <taxon>Archelosauria</taxon>
        <taxon>Archosauria</taxon>
        <taxon>Dinosauria</taxon>
        <taxon>Saurischia</taxon>
        <taxon>Theropoda</taxon>
        <taxon>Coelurosauria</taxon>
        <taxon>Aves</taxon>
        <taxon>Neognathae</taxon>
        <taxon>Neoaves</taxon>
        <taxon>Telluraves</taxon>
        <taxon>Strigiformes</taxon>
        <taxon>Strigidae</taxon>
        <taxon>Otus</taxon>
    </lineage>
</organism>
<dbReference type="GO" id="GO:0008526">
    <property type="term" value="F:phosphatidylinositol transfer activity"/>
    <property type="evidence" value="ECO:0007669"/>
    <property type="project" value="TreeGrafter"/>
</dbReference>
<feature type="compositionally biased region" description="Low complexity" evidence="6">
    <location>
        <begin position="306"/>
        <end position="329"/>
    </location>
</feature>
<evidence type="ECO:0000256" key="6">
    <source>
        <dbReference type="SAM" id="MobiDB-lite"/>
    </source>
</evidence>
<evidence type="ECO:0000256" key="2">
    <source>
        <dbReference type="ARBA" id="ARBA00010316"/>
    </source>
</evidence>
<dbReference type="InterPro" id="IPR055261">
    <property type="entry name" value="PI_transfer_N"/>
</dbReference>
<accession>A0A8C8E5E1</accession>
<reference evidence="8" key="2">
    <citation type="submission" date="2025-09" db="UniProtKB">
        <authorList>
            <consortium name="Ensembl"/>
        </authorList>
    </citation>
    <scope>IDENTIFICATION</scope>
</reference>
<feature type="compositionally biased region" description="Basic and acidic residues" evidence="6">
    <location>
        <begin position="268"/>
        <end position="283"/>
    </location>
</feature>
<feature type="compositionally biased region" description="Polar residues" evidence="6">
    <location>
        <begin position="1226"/>
        <end position="1237"/>
    </location>
</feature>
<keyword evidence="3" id="KW-0488">Methylation</keyword>
<evidence type="ECO:0000256" key="4">
    <source>
        <dbReference type="ARBA" id="ARBA00022553"/>
    </source>
</evidence>
<dbReference type="Pfam" id="PF24694">
    <property type="entry name" value="LNS2_PITM1-3"/>
    <property type="match status" value="1"/>
</dbReference>
<dbReference type="Gene3D" id="3.30.530.20">
    <property type="match status" value="1"/>
</dbReference>
<dbReference type="Proteomes" id="UP000694552">
    <property type="component" value="Unplaced"/>
</dbReference>
<dbReference type="SMART" id="SM00775">
    <property type="entry name" value="LNS2"/>
    <property type="match status" value="1"/>
</dbReference>
<proteinExistence type="inferred from homology"/>
<dbReference type="InterPro" id="IPR023393">
    <property type="entry name" value="START-like_dom_sf"/>
</dbReference>
<feature type="domain" description="DDHD" evidence="7">
    <location>
        <begin position="700"/>
        <end position="894"/>
    </location>
</feature>
<dbReference type="SMART" id="SM01127">
    <property type="entry name" value="DDHD"/>
    <property type="match status" value="1"/>
</dbReference>
<dbReference type="InterPro" id="IPR004177">
    <property type="entry name" value="DDHD_dom"/>
</dbReference>
<dbReference type="GO" id="GO:0031210">
    <property type="term" value="F:phosphatidylcholine binding"/>
    <property type="evidence" value="ECO:0007669"/>
    <property type="project" value="TreeGrafter"/>
</dbReference>
<dbReference type="InterPro" id="IPR036412">
    <property type="entry name" value="HAD-like_sf"/>
</dbReference>
<evidence type="ECO:0000256" key="3">
    <source>
        <dbReference type="ARBA" id="ARBA00022481"/>
    </source>
</evidence>
<feature type="region of interest" description="Disordered" evidence="6">
    <location>
        <begin position="1225"/>
        <end position="1269"/>
    </location>
</feature>
<dbReference type="PRINTS" id="PR00391">
    <property type="entry name" value="PITRANSFER"/>
</dbReference>
<dbReference type="Pfam" id="PF02121">
    <property type="entry name" value="IP_trans"/>
    <property type="match status" value="1"/>
</dbReference>
<keyword evidence="5" id="KW-0106">Calcium</keyword>
<dbReference type="Pfam" id="PF02862">
    <property type="entry name" value="DDHD"/>
    <property type="match status" value="1"/>
</dbReference>
<feature type="compositionally biased region" description="Basic and acidic residues" evidence="6">
    <location>
        <begin position="1240"/>
        <end position="1261"/>
    </location>
</feature>
<keyword evidence="4" id="KW-0597">Phosphoprotein</keyword>
<comment type="similarity">
    <text evidence="2">Belongs to the PtdIns transfer protein family. PI transfer class IIA subfamily.</text>
</comment>
<dbReference type="GO" id="GO:0035091">
    <property type="term" value="F:phosphatidylinositol binding"/>
    <property type="evidence" value="ECO:0007669"/>
    <property type="project" value="TreeGrafter"/>
</dbReference>
<evidence type="ECO:0000256" key="5">
    <source>
        <dbReference type="ARBA" id="ARBA00022837"/>
    </source>
</evidence>
<feature type="region of interest" description="Disordered" evidence="6">
    <location>
        <begin position="629"/>
        <end position="656"/>
    </location>
</feature>
<evidence type="ECO:0000313" key="8">
    <source>
        <dbReference type="Ensembl" id="ENSOSUP00000001282.1"/>
    </source>
</evidence>
<dbReference type="FunFam" id="3.30.530.20:FF:000001">
    <property type="entry name" value="Phosphatidylinositol transfer protein membrane associated 2"/>
    <property type="match status" value="1"/>
</dbReference>
<dbReference type="Pfam" id="PF24695">
    <property type="entry name" value="PITM1-3"/>
    <property type="match status" value="1"/>
</dbReference>
<protein>
    <submittedName>
        <fullName evidence="8">Phosphatidylinositol transfer protein membrane associated 2</fullName>
    </submittedName>
</protein>
<dbReference type="PANTHER" id="PTHR10658">
    <property type="entry name" value="PHOSPHATIDYLINOSITOL TRANSFER PROTEIN"/>
    <property type="match status" value="1"/>
</dbReference>
<keyword evidence="9" id="KW-1185">Reference proteome</keyword>
<dbReference type="InterPro" id="IPR023214">
    <property type="entry name" value="HAD_sf"/>
</dbReference>
<evidence type="ECO:0000313" key="9">
    <source>
        <dbReference type="Proteomes" id="UP000694552"/>
    </source>
</evidence>
<dbReference type="FunFam" id="3.40.50.1000:FF:000173">
    <property type="entry name" value="Membrane-associated phosphatidylinositol transfer protein 2"/>
    <property type="match status" value="1"/>
</dbReference>
<dbReference type="InterPro" id="IPR031315">
    <property type="entry name" value="LNS2/PITP"/>
</dbReference>
<dbReference type="SUPFAM" id="SSF55961">
    <property type="entry name" value="Bet v1-like"/>
    <property type="match status" value="1"/>
</dbReference>
<dbReference type="InterPro" id="IPR001666">
    <property type="entry name" value="PI_transfer"/>
</dbReference>
<dbReference type="SUPFAM" id="SSF56784">
    <property type="entry name" value="HAD-like"/>
    <property type="match status" value="1"/>
</dbReference>
<dbReference type="PANTHER" id="PTHR10658:SF41">
    <property type="entry name" value="MEMBRANE-ASSOCIATED PHOSPHATIDYLINOSITOL TRANSFER PROTEIN 2"/>
    <property type="match status" value="1"/>
</dbReference>
<comment type="subcellular location">
    <subcellularLocation>
        <location evidence="1">Endomembrane system</location>
        <topology evidence="1">Peripheral membrane protein</topology>
    </subcellularLocation>
</comment>
<reference evidence="8" key="1">
    <citation type="submission" date="2025-08" db="UniProtKB">
        <authorList>
            <consortium name="Ensembl"/>
        </authorList>
    </citation>
    <scope>IDENTIFICATION</scope>
</reference>